<evidence type="ECO:0000313" key="2">
    <source>
        <dbReference type="Proteomes" id="UP001241092"/>
    </source>
</evidence>
<proteinExistence type="predicted"/>
<dbReference type="InterPro" id="IPR043755">
    <property type="entry name" value="DUF5701"/>
</dbReference>
<name>A0AAI8XRJ4_MYCME</name>
<evidence type="ECO:0000313" key="1">
    <source>
        <dbReference type="EMBL" id="BDY32125.1"/>
    </source>
</evidence>
<reference evidence="1" key="1">
    <citation type="submission" date="2023-03" db="EMBL/GenBank/DDBJ databases">
        <title>Draft genome sequence of a Mycolicibacterium mageritense strain H4_3_1 isolated from a hybrid biological-inorganic system reactor.</title>
        <authorList>
            <person name="Feng X."/>
            <person name="Kazama D."/>
            <person name="Sato K."/>
            <person name="Kobayashi H."/>
        </authorList>
    </citation>
    <scope>NUCLEOTIDE SEQUENCE</scope>
    <source>
        <strain evidence="1">H4_3_1</strain>
    </source>
</reference>
<protein>
    <submittedName>
        <fullName evidence="1">Uncharacterized protein</fullName>
    </submittedName>
</protein>
<dbReference type="RefSeq" id="WP_073911001.1">
    <property type="nucleotide sequence ID" value="NZ_AP027452.1"/>
</dbReference>
<dbReference type="Pfam" id="PF18959">
    <property type="entry name" value="DUF5701"/>
    <property type="match status" value="1"/>
</dbReference>
<accession>A0AAI8XRJ4</accession>
<dbReference type="AlphaFoldDB" id="A0AAI8XRJ4"/>
<sequence>MPTTVSSAPVLPSLAAQAERLTSLGVSGLDPAAFEDFTAEGDALLVVRPELLAASALAPLLRFGGKPGFVVSDMTDVDTFGAVESATPPDAPVYVVTSLDRGDAMRNWSPDEALPAILDAGRTPLTLTEGLHWVLQKPEILQRGRCFMTIGSRVRKPDGSWDSRTPALWISNGTGRDGIERRDAAKVGWCWAGNRHTWLGFASAGGRHTPRQA</sequence>
<gene>
    <name evidence="1" type="ORF">hbim_06087</name>
</gene>
<dbReference type="Proteomes" id="UP001241092">
    <property type="component" value="Chromosome"/>
</dbReference>
<dbReference type="EMBL" id="AP027452">
    <property type="protein sequence ID" value="BDY32125.1"/>
    <property type="molecule type" value="Genomic_DNA"/>
</dbReference>
<organism evidence="1 2">
    <name type="scientific">Mycolicibacterium mageritense</name>
    <name type="common">Mycobacterium mageritense</name>
    <dbReference type="NCBI Taxonomy" id="53462"/>
    <lineage>
        <taxon>Bacteria</taxon>
        <taxon>Bacillati</taxon>
        <taxon>Actinomycetota</taxon>
        <taxon>Actinomycetes</taxon>
        <taxon>Mycobacteriales</taxon>
        <taxon>Mycobacteriaceae</taxon>
        <taxon>Mycolicibacterium</taxon>
    </lineage>
</organism>